<name>M2XJV3_GALSU</name>
<feature type="signal peptide" evidence="1">
    <location>
        <begin position="1"/>
        <end position="18"/>
    </location>
</feature>
<evidence type="ECO:0000313" key="2">
    <source>
        <dbReference type="EMBL" id="EME30392.1"/>
    </source>
</evidence>
<gene>
    <name evidence="2" type="ORF">Gasu_22990</name>
</gene>
<dbReference type="Proteomes" id="UP000030680">
    <property type="component" value="Unassembled WGS sequence"/>
</dbReference>
<evidence type="ECO:0000313" key="3">
    <source>
        <dbReference type="Proteomes" id="UP000030680"/>
    </source>
</evidence>
<dbReference type="GeneID" id="17089125"/>
<proteinExistence type="predicted"/>
<reference evidence="3" key="1">
    <citation type="journal article" date="2013" name="Science">
        <title>Gene transfer from bacteria and archaea facilitated evolution of an extremophilic eukaryote.</title>
        <authorList>
            <person name="Schonknecht G."/>
            <person name="Chen W.H."/>
            <person name="Ternes C.M."/>
            <person name="Barbier G.G."/>
            <person name="Shrestha R.P."/>
            <person name="Stanke M."/>
            <person name="Brautigam A."/>
            <person name="Baker B.J."/>
            <person name="Banfield J.F."/>
            <person name="Garavito R.M."/>
            <person name="Carr K."/>
            <person name="Wilkerson C."/>
            <person name="Rensing S.A."/>
            <person name="Gagneul D."/>
            <person name="Dickenson N.E."/>
            <person name="Oesterhelt C."/>
            <person name="Lercher M.J."/>
            <person name="Weber A.P."/>
        </authorList>
    </citation>
    <scope>NUCLEOTIDE SEQUENCE [LARGE SCALE GENOMIC DNA]</scope>
    <source>
        <strain evidence="3">074W</strain>
    </source>
</reference>
<dbReference type="KEGG" id="gsl:Gasu_22990"/>
<keyword evidence="1" id="KW-0732">Signal</keyword>
<dbReference type="AlphaFoldDB" id="M2XJV3"/>
<dbReference type="Gramene" id="EME30392">
    <property type="protein sequence ID" value="EME30392"/>
    <property type="gene ID" value="Gasu_22990"/>
</dbReference>
<evidence type="ECO:0000256" key="1">
    <source>
        <dbReference type="SAM" id="SignalP"/>
    </source>
</evidence>
<keyword evidence="3" id="KW-1185">Reference proteome</keyword>
<dbReference type="RefSeq" id="XP_005706912.1">
    <property type="nucleotide sequence ID" value="XM_005706855.1"/>
</dbReference>
<protein>
    <submittedName>
        <fullName evidence="2">Uncharacterized protein</fullName>
    </submittedName>
</protein>
<accession>M2XJV3</accession>
<dbReference type="OrthoDB" id="5982at2759"/>
<organism evidence="2 3">
    <name type="scientific">Galdieria sulphuraria</name>
    <name type="common">Red alga</name>
    <dbReference type="NCBI Taxonomy" id="130081"/>
    <lineage>
        <taxon>Eukaryota</taxon>
        <taxon>Rhodophyta</taxon>
        <taxon>Bangiophyceae</taxon>
        <taxon>Galdieriales</taxon>
        <taxon>Galdieriaceae</taxon>
        <taxon>Galdieria</taxon>
    </lineage>
</organism>
<feature type="chain" id="PRO_5004029228" evidence="1">
    <location>
        <begin position="19"/>
        <end position="193"/>
    </location>
</feature>
<dbReference type="EMBL" id="KB454500">
    <property type="protein sequence ID" value="EME30392.1"/>
    <property type="molecule type" value="Genomic_DNA"/>
</dbReference>
<sequence length="193" mass="22580">MSLLFLSLFTTATQHCNCYRRQVKNHSAVVIHKNRLLFKKSFYSHPLVVSAPLSHFYGNLPSSHVNHTYRGWSMCQQQQQIEIQKTFKTNGGWMFEVEVNDSRQLSRHTVLLGKGLFEELVAEHTDKTPETVIITVFNYLIERKVVLKNTQGVFDSSQFPINYFSVRQLFYFYPDCKEYLKQSLDGTRIKFPS</sequence>